<dbReference type="SUPFAM" id="SSF52540">
    <property type="entry name" value="P-loop containing nucleoside triphosphate hydrolases"/>
    <property type="match status" value="1"/>
</dbReference>
<dbReference type="PANTHER" id="PTHR43063:SF1">
    <property type="entry name" value="4FE-4S CLUSTER CONTAINING PARA FAMILY ATPASE PROTEIN"/>
    <property type="match status" value="1"/>
</dbReference>
<dbReference type="HOGENOM" id="CLU_067767_0_0_7"/>
<keyword evidence="2" id="KW-0408">Iron</keyword>
<dbReference type="PROSITE" id="PS51379">
    <property type="entry name" value="4FE4S_FER_2"/>
    <property type="match status" value="2"/>
</dbReference>
<dbReference type="PANTHER" id="PTHR43063">
    <property type="entry name" value="4FE-4S CLUSTER CONTAINING PARA FAMILY ATPASE PROTEIN"/>
    <property type="match status" value="1"/>
</dbReference>
<dbReference type="Gene3D" id="3.40.50.300">
    <property type="entry name" value="P-loop containing nucleotide triphosphate hydrolases"/>
    <property type="match status" value="1"/>
</dbReference>
<name>I4C536_DESTA</name>
<dbReference type="Proteomes" id="UP000006055">
    <property type="component" value="Chromosome"/>
</dbReference>
<dbReference type="STRING" id="706587.Desti_1972"/>
<evidence type="ECO:0000313" key="6">
    <source>
        <dbReference type="Proteomes" id="UP000006055"/>
    </source>
</evidence>
<evidence type="ECO:0000259" key="4">
    <source>
        <dbReference type="PROSITE" id="PS51379"/>
    </source>
</evidence>
<protein>
    <submittedName>
        <fullName evidence="5">p-loop ATPase, MinD superfamily</fullName>
    </submittedName>
</protein>
<dbReference type="PROSITE" id="PS00198">
    <property type="entry name" value="4FE4S_FER_1"/>
    <property type="match status" value="1"/>
</dbReference>
<evidence type="ECO:0000256" key="1">
    <source>
        <dbReference type="ARBA" id="ARBA00022723"/>
    </source>
</evidence>
<proteinExistence type="predicted"/>
<gene>
    <name evidence="5" type="ordered locus">Desti_1972</name>
</gene>
<dbReference type="CDD" id="cd03110">
    <property type="entry name" value="SIMIBI_bact_arch"/>
    <property type="match status" value="1"/>
</dbReference>
<feature type="domain" description="4Fe-4S ferredoxin-type" evidence="4">
    <location>
        <begin position="88"/>
        <end position="116"/>
    </location>
</feature>
<dbReference type="InterPro" id="IPR017900">
    <property type="entry name" value="4Fe4S_Fe_S_CS"/>
</dbReference>
<feature type="domain" description="4Fe-4S ferredoxin-type" evidence="4">
    <location>
        <begin position="58"/>
        <end position="87"/>
    </location>
</feature>
<evidence type="ECO:0000256" key="2">
    <source>
        <dbReference type="ARBA" id="ARBA00023004"/>
    </source>
</evidence>
<dbReference type="GO" id="GO:0051536">
    <property type="term" value="F:iron-sulfur cluster binding"/>
    <property type="evidence" value="ECO:0007669"/>
    <property type="project" value="UniProtKB-KW"/>
</dbReference>
<organism evidence="5 6">
    <name type="scientific">Desulfomonile tiedjei (strain ATCC 49306 / DSM 6799 / DCB-1)</name>
    <dbReference type="NCBI Taxonomy" id="706587"/>
    <lineage>
        <taxon>Bacteria</taxon>
        <taxon>Pseudomonadati</taxon>
        <taxon>Thermodesulfobacteriota</taxon>
        <taxon>Desulfomonilia</taxon>
        <taxon>Desulfomonilales</taxon>
        <taxon>Desulfomonilaceae</taxon>
        <taxon>Desulfomonile</taxon>
    </lineage>
</organism>
<dbReference type="eggNOG" id="COG1149">
    <property type="taxonomic scope" value="Bacteria"/>
</dbReference>
<dbReference type="InterPro" id="IPR017896">
    <property type="entry name" value="4Fe4S_Fe-S-bd"/>
</dbReference>
<dbReference type="OrthoDB" id="9778602at2"/>
<keyword evidence="3" id="KW-0411">Iron-sulfur</keyword>
<dbReference type="Gene3D" id="3.30.70.20">
    <property type="match status" value="1"/>
</dbReference>
<dbReference type="RefSeq" id="WP_014809821.1">
    <property type="nucleotide sequence ID" value="NC_018025.1"/>
</dbReference>
<accession>I4C536</accession>
<dbReference type="SUPFAM" id="SSF54862">
    <property type="entry name" value="4Fe-4S ferredoxins"/>
    <property type="match status" value="1"/>
</dbReference>
<dbReference type="Pfam" id="PF01656">
    <property type="entry name" value="CbiA"/>
    <property type="match status" value="1"/>
</dbReference>
<evidence type="ECO:0000256" key="3">
    <source>
        <dbReference type="ARBA" id="ARBA00023014"/>
    </source>
</evidence>
<dbReference type="KEGG" id="dti:Desti_1972"/>
<dbReference type="InterPro" id="IPR027417">
    <property type="entry name" value="P-loop_NTPase"/>
</dbReference>
<reference evidence="6" key="1">
    <citation type="submission" date="2012-06" db="EMBL/GenBank/DDBJ databases">
        <title>Complete sequence of chromosome of Desulfomonile tiedjei DSM 6799.</title>
        <authorList>
            <person name="Lucas S."/>
            <person name="Copeland A."/>
            <person name="Lapidus A."/>
            <person name="Glavina del Rio T."/>
            <person name="Dalin E."/>
            <person name="Tice H."/>
            <person name="Bruce D."/>
            <person name="Goodwin L."/>
            <person name="Pitluck S."/>
            <person name="Peters L."/>
            <person name="Ovchinnikova G."/>
            <person name="Zeytun A."/>
            <person name="Lu M."/>
            <person name="Kyrpides N."/>
            <person name="Mavromatis K."/>
            <person name="Ivanova N."/>
            <person name="Brettin T."/>
            <person name="Detter J.C."/>
            <person name="Han C."/>
            <person name="Larimer F."/>
            <person name="Land M."/>
            <person name="Hauser L."/>
            <person name="Markowitz V."/>
            <person name="Cheng J.-F."/>
            <person name="Hugenholtz P."/>
            <person name="Woyke T."/>
            <person name="Wu D."/>
            <person name="Spring S."/>
            <person name="Schroeder M."/>
            <person name="Brambilla E."/>
            <person name="Klenk H.-P."/>
            <person name="Eisen J.A."/>
        </authorList>
    </citation>
    <scope>NUCLEOTIDE SEQUENCE [LARGE SCALE GENOMIC DNA]</scope>
    <source>
        <strain evidence="6">ATCC 49306 / DSM 6799 / DCB-1</strain>
    </source>
</reference>
<evidence type="ECO:0000313" key="5">
    <source>
        <dbReference type="EMBL" id="AFM24677.1"/>
    </source>
</evidence>
<keyword evidence="1" id="KW-0479">Metal-binding</keyword>
<dbReference type="InterPro" id="IPR002586">
    <property type="entry name" value="CobQ/CobB/MinD/ParA_Nub-bd_dom"/>
</dbReference>
<sequence length="289" mass="30498">MIISVASGKGGTGKTTIASSLAAVLESQAQILDCDVEEPNCHILLKPTIGSKEKTTLPVPVVNMEACNLCGKCGEVCRFSAIVVIGDQVLTFPELCHGCGGCTLLCPEKAIHEGARELGVLETGFAGPVEFVHGILRVGEAMSPPLIRAVKSRIKSSKIAILDAPPGASCPVINTVSGSDFIIMVTEPTPFGLHDLTIAEEAVSLLGIPVGVVLNRADIGDTEVQAFCRTKNIPILAEIPHDRKIAEGYARGDLLVNSAPEYRTLLLGMIDTIQELVNHPRCTVRTASV</sequence>
<dbReference type="GO" id="GO:0046872">
    <property type="term" value="F:metal ion binding"/>
    <property type="evidence" value="ECO:0007669"/>
    <property type="project" value="UniProtKB-KW"/>
</dbReference>
<dbReference type="EMBL" id="CP003360">
    <property type="protein sequence ID" value="AFM24677.1"/>
    <property type="molecule type" value="Genomic_DNA"/>
</dbReference>
<keyword evidence="6" id="KW-1185">Reference proteome</keyword>
<dbReference type="PATRIC" id="fig|706587.4.peg.2266"/>
<dbReference type="Pfam" id="PF00037">
    <property type="entry name" value="Fer4"/>
    <property type="match status" value="2"/>
</dbReference>
<dbReference type="AlphaFoldDB" id="I4C536"/>